<dbReference type="GO" id="GO:0043015">
    <property type="term" value="F:gamma-tubulin binding"/>
    <property type="evidence" value="ECO:0007669"/>
    <property type="project" value="TreeGrafter"/>
</dbReference>
<comment type="similarity">
    <text evidence="1">Belongs to the BLOC1S2 family.</text>
</comment>
<dbReference type="GO" id="GO:0099078">
    <property type="term" value="C:BORC complex"/>
    <property type="evidence" value="ECO:0007669"/>
    <property type="project" value="TreeGrafter"/>
</dbReference>
<gene>
    <name evidence="2" type="ORF">CONCODRAFT_83840</name>
</gene>
<dbReference type="OrthoDB" id="244061at2759"/>
<dbReference type="PANTHER" id="PTHR46479">
    <property type="entry name" value="BIOGENESIS OF LYSOSOME-RELATED ORGANELLES COMPLEX 1 SUBUNIT 2"/>
    <property type="match status" value="1"/>
</dbReference>
<dbReference type="AlphaFoldDB" id="A0A137PCV5"/>
<evidence type="ECO:0000313" key="2">
    <source>
        <dbReference type="EMBL" id="KXN72823.1"/>
    </source>
</evidence>
<name>A0A137PCV5_CONC2</name>
<dbReference type="GO" id="GO:0016197">
    <property type="term" value="P:endosomal transport"/>
    <property type="evidence" value="ECO:0007669"/>
    <property type="project" value="TreeGrafter"/>
</dbReference>
<dbReference type="STRING" id="796925.A0A137PCV5"/>
<sequence>MSYNSDKTANYLNLSPRERPKSLSFTEFDVQPPPIKTYASSVVDIQTQPRLYSRNNRRSYQSLPKTQIIPNLLRIQNEEFVEISKPKTLDGIAKDAGEACRGLIESEVEVTLKDLDLLASMNTLTTSEYIQINGTLEELCASSNQIKQTYLDMIPYLNQVNEICNSVDYLELLTDELDQFSYYLEQKINSVKERKSKFK</sequence>
<accession>A0A137PCV5</accession>
<evidence type="ECO:0000256" key="1">
    <source>
        <dbReference type="ARBA" id="ARBA00008468"/>
    </source>
</evidence>
<dbReference type="InterPro" id="IPR019269">
    <property type="entry name" value="BLOC1_su2"/>
</dbReference>
<reference evidence="2 3" key="1">
    <citation type="journal article" date="2015" name="Genome Biol. Evol.">
        <title>Phylogenomic analyses indicate that early fungi evolved digesting cell walls of algal ancestors of land plants.</title>
        <authorList>
            <person name="Chang Y."/>
            <person name="Wang S."/>
            <person name="Sekimoto S."/>
            <person name="Aerts A.L."/>
            <person name="Choi C."/>
            <person name="Clum A."/>
            <person name="LaButti K.M."/>
            <person name="Lindquist E.A."/>
            <person name="Yee Ngan C."/>
            <person name="Ohm R.A."/>
            <person name="Salamov A.A."/>
            <person name="Grigoriev I.V."/>
            <person name="Spatafora J.W."/>
            <person name="Berbee M.L."/>
        </authorList>
    </citation>
    <scope>NUCLEOTIDE SEQUENCE [LARGE SCALE GENOMIC DNA]</scope>
    <source>
        <strain evidence="2 3">NRRL 28638</strain>
    </source>
</reference>
<protein>
    <submittedName>
        <fullName evidence="2">Uncharacterized protein</fullName>
    </submittedName>
</protein>
<dbReference type="Pfam" id="PF10046">
    <property type="entry name" value="BLOC1_2"/>
    <property type="match status" value="1"/>
</dbReference>
<dbReference type="Proteomes" id="UP000070444">
    <property type="component" value="Unassembled WGS sequence"/>
</dbReference>
<dbReference type="GO" id="GO:0031083">
    <property type="term" value="C:BLOC-1 complex"/>
    <property type="evidence" value="ECO:0007669"/>
    <property type="project" value="TreeGrafter"/>
</dbReference>
<evidence type="ECO:0000313" key="3">
    <source>
        <dbReference type="Proteomes" id="UP000070444"/>
    </source>
</evidence>
<dbReference type="GO" id="GO:0000930">
    <property type="term" value="C:gamma-tubulin complex"/>
    <property type="evidence" value="ECO:0007669"/>
    <property type="project" value="TreeGrafter"/>
</dbReference>
<organism evidence="2 3">
    <name type="scientific">Conidiobolus coronatus (strain ATCC 28846 / CBS 209.66 / NRRL 28638)</name>
    <name type="common">Delacroixia coronata</name>
    <dbReference type="NCBI Taxonomy" id="796925"/>
    <lineage>
        <taxon>Eukaryota</taxon>
        <taxon>Fungi</taxon>
        <taxon>Fungi incertae sedis</taxon>
        <taxon>Zoopagomycota</taxon>
        <taxon>Entomophthoromycotina</taxon>
        <taxon>Entomophthoromycetes</taxon>
        <taxon>Entomophthorales</taxon>
        <taxon>Ancylistaceae</taxon>
        <taxon>Conidiobolus</taxon>
    </lineage>
</organism>
<proteinExistence type="inferred from homology"/>
<keyword evidence="3" id="KW-1185">Reference proteome</keyword>
<dbReference type="EMBL" id="KQ964446">
    <property type="protein sequence ID" value="KXN72823.1"/>
    <property type="molecule type" value="Genomic_DNA"/>
</dbReference>
<dbReference type="PANTHER" id="PTHR46479:SF1">
    <property type="entry name" value="BIOGENESIS OF LYSOSOME-RELATED ORGANELLES COMPLEX 1 SUBUNIT 2"/>
    <property type="match status" value="1"/>
</dbReference>
<dbReference type="GO" id="GO:0032418">
    <property type="term" value="P:lysosome localization"/>
    <property type="evidence" value="ECO:0007669"/>
    <property type="project" value="TreeGrafter"/>
</dbReference>